<keyword evidence="1" id="KW-0472">Membrane</keyword>
<name>A0A1F6U1A9_9PROT</name>
<protein>
    <recommendedName>
        <fullName evidence="4">ABC transporter permease</fullName>
    </recommendedName>
</protein>
<evidence type="ECO:0008006" key="4">
    <source>
        <dbReference type="Google" id="ProtNLM"/>
    </source>
</evidence>
<evidence type="ECO:0000313" key="2">
    <source>
        <dbReference type="EMBL" id="OGI51141.1"/>
    </source>
</evidence>
<comment type="caution">
    <text evidence="2">The sequence shown here is derived from an EMBL/GenBank/DDBJ whole genome shotgun (WGS) entry which is preliminary data.</text>
</comment>
<keyword evidence="1" id="KW-0812">Transmembrane</keyword>
<accession>A0A1F6U1A9</accession>
<feature type="transmembrane region" description="Helical" evidence="1">
    <location>
        <begin position="259"/>
        <end position="279"/>
    </location>
</feature>
<keyword evidence="1" id="KW-1133">Transmembrane helix</keyword>
<evidence type="ECO:0000256" key="1">
    <source>
        <dbReference type="SAM" id="Phobius"/>
    </source>
</evidence>
<feature type="transmembrane region" description="Helical" evidence="1">
    <location>
        <begin position="72"/>
        <end position="97"/>
    </location>
</feature>
<dbReference type="GO" id="GO:0043190">
    <property type="term" value="C:ATP-binding cassette (ABC) transporter complex"/>
    <property type="evidence" value="ECO:0007669"/>
    <property type="project" value="InterPro"/>
</dbReference>
<dbReference type="GO" id="GO:0005548">
    <property type="term" value="F:phospholipid transporter activity"/>
    <property type="evidence" value="ECO:0007669"/>
    <property type="project" value="TreeGrafter"/>
</dbReference>
<sequence length="280" mass="29550">MPQWKIICTVPTETSGIALRHATEQFGRSVVEGVAFVGRAFVLFIECVYWLIADPRWLKPVWRAAVASEMMSVGVSAAPVAAVMALSAGIMLSIQAVSSLQDFGAQSRAAAAIAVTMFREFGPLITAFLFAGRSASAVTVRLGTMQISQEIDALRVMGINPTHHLVTPVLIAMLVMVPCMTIFIDILAVLGGGIYCAFDLGMTLSSYAQYALAALVPFDAIQGLIKSVMFALLITLISATYGLSVQGGPAQVGAATTRAVVTATSAVVITDMVVTFLLAR</sequence>
<feature type="transmembrane region" description="Helical" evidence="1">
    <location>
        <begin position="210"/>
        <end position="239"/>
    </location>
</feature>
<evidence type="ECO:0000313" key="3">
    <source>
        <dbReference type="Proteomes" id="UP000179037"/>
    </source>
</evidence>
<dbReference type="PANTHER" id="PTHR30188:SF4">
    <property type="entry name" value="PROTEIN TRIGALACTOSYLDIACYLGLYCEROL 1, CHLOROPLASTIC"/>
    <property type="match status" value="1"/>
</dbReference>
<dbReference type="AlphaFoldDB" id="A0A1F6U1A9"/>
<dbReference type="Pfam" id="PF02405">
    <property type="entry name" value="MlaE"/>
    <property type="match status" value="1"/>
</dbReference>
<feature type="transmembrane region" description="Helical" evidence="1">
    <location>
        <begin position="30"/>
        <end position="52"/>
    </location>
</feature>
<dbReference type="PANTHER" id="PTHR30188">
    <property type="entry name" value="ABC TRANSPORTER PERMEASE PROTEIN-RELATED"/>
    <property type="match status" value="1"/>
</dbReference>
<dbReference type="EMBL" id="MFTC01000050">
    <property type="protein sequence ID" value="OGI51141.1"/>
    <property type="molecule type" value="Genomic_DNA"/>
</dbReference>
<dbReference type="InterPro" id="IPR030802">
    <property type="entry name" value="Permease_MalE"/>
</dbReference>
<dbReference type="Proteomes" id="UP000179037">
    <property type="component" value="Unassembled WGS sequence"/>
</dbReference>
<reference evidence="2 3" key="1">
    <citation type="journal article" date="2016" name="Nat. Commun.">
        <title>Thousands of microbial genomes shed light on interconnected biogeochemical processes in an aquifer system.</title>
        <authorList>
            <person name="Anantharaman K."/>
            <person name="Brown C.T."/>
            <person name="Hug L.A."/>
            <person name="Sharon I."/>
            <person name="Castelle C.J."/>
            <person name="Probst A.J."/>
            <person name="Thomas B.C."/>
            <person name="Singh A."/>
            <person name="Wilkins M.J."/>
            <person name="Karaoz U."/>
            <person name="Brodie E.L."/>
            <person name="Williams K.H."/>
            <person name="Hubbard S.S."/>
            <person name="Banfield J.F."/>
        </authorList>
    </citation>
    <scope>NUCLEOTIDE SEQUENCE [LARGE SCALE GENOMIC DNA]</scope>
</reference>
<proteinExistence type="predicted"/>
<feature type="transmembrane region" description="Helical" evidence="1">
    <location>
        <begin position="170"/>
        <end position="198"/>
    </location>
</feature>
<gene>
    <name evidence="2" type="ORF">A3A87_03195</name>
</gene>
<dbReference type="STRING" id="1817768.A3A87_03195"/>
<feature type="transmembrane region" description="Helical" evidence="1">
    <location>
        <begin position="109"/>
        <end position="131"/>
    </location>
</feature>
<organism evidence="2 3">
    <name type="scientific">Candidatus Muproteobacteria bacterium RIFCSPLOWO2_01_FULL_60_18</name>
    <dbReference type="NCBI Taxonomy" id="1817768"/>
    <lineage>
        <taxon>Bacteria</taxon>
        <taxon>Pseudomonadati</taxon>
        <taxon>Pseudomonadota</taxon>
        <taxon>Candidatus Muproteobacteria</taxon>
    </lineage>
</organism>